<evidence type="ECO:0000313" key="2">
    <source>
        <dbReference type="Proteomes" id="UP000738359"/>
    </source>
</evidence>
<reference evidence="1" key="1">
    <citation type="journal article" date="2020" name="Fungal Divers.">
        <title>Resolving the Mortierellaceae phylogeny through synthesis of multi-gene phylogenetics and phylogenomics.</title>
        <authorList>
            <person name="Vandepol N."/>
            <person name="Liber J."/>
            <person name="Desiro A."/>
            <person name="Na H."/>
            <person name="Kennedy M."/>
            <person name="Barry K."/>
            <person name="Grigoriev I.V."/>
            <person name="Miller A.N."/>
            <person name="O'Donnell K."/>
            <person name="Stajich J.E."/>
            <person name="Bonito G."/>
        </authorList>
    </citation>
    <scope>NUCLEOTIDE SEQUENCE</scope>
    <source>
        <strain evidence="1">CK1249</strain>
    </source>
</reference>
<evidence type="ECO:0000313" key="1">
    <source>
        <dbReference type="EMBL" id="KAF9952815.1"/>
    </source>
</evidence>
<organism evidence="1 2">
    <name type="scientific">Mortierella alpina</name>
    <name type="common">Oleaginous fungus</name>
    <name type="synonym">Mortierella renispora</name>
    <dbReference type="NCBI Taxonomy" id="64518"/>
    <lineage>
        <taxon>Eukaryota</taxon>
        <taxon>Fungi</taxon>
        <taxon>Fungi incertae sedis</taxon>
        <taxon>Mucoromycota</taxon>
        <taxon>Mortierellomycotina</taxon>
        <taxon>Mortierellomycetes</taxon>
        <taxon>Mortierellales</taxon>
        <taxon>Mortierellaceae</taxon>
        <taxon>Mortierella</taxon>
    </lineage>
</organism>
<proteinExistence type="predicted"/>
<accession>A0A9P6IY52</accession>
<gene>
    <name evidence="1" type="ORF">BGZ70_000476</name>
</gene>
<dbReference type="CDD" id="cd12148">
    <property type="entry name" value="fungal_TF_MHR"/>
    <property type="match status" value="1"/>
</dbReference>
<sequence length="213" mass="24585">MIAATDQNGLANMEPLGLDEPCPSPEVMRRLIENYLRYLHPMQCIVDENIPDFWTRLERPMEPDVASIVYAMCTVGAMFMSVCGSGKLDDQVQKFYRRTCDAQEGRPHDIITIQTFLILHSFFTLTLQLEEFAKSFQLALDISEKIKLGEAVQKLRSKDRLSPGEVIVRNTWRLLVWVEIFRNMASPKNKRLEASLCSTIAHAEILRRMFVRF</sequence>
<dbReference type="Proteomes" id="UP000738359">
    <property type="component" value="Unassembled WGS sequence"/>
</dbReference>
<name>A0A9P6IY52_MORAP</name>
<evidence type="ECO:0008006" key="3">
    <source>
        <dbReference type="Google" id="ProtNLM"/>
    </source>
</evidence>
<protein>
    <recommendedName>
        <fullName evidence="3">Transcription factor domain-containing protein</fullName>
    </recommendedName>
</protein>
<keyword evidence="2" id="KW-1185">Reference proteome</keyword>
<comment type="caution">
    <text evidence="1">The sequence shown here is derived from an EMBL/GenBank/DDBJ whole genome shotgun (WGS) entry which is preliminary data.</text>
</comment>
<dbReference type="OrthoDB" id="2123952at2759"/>
<dbReference type="EMBL" id="JAAAHY010001090">
    <property type="protein sequence ID" value="KAF9952815.1"/>
    <property type="molecule type" value="Genomic_DNA"/>
</dbReference>
<dbReference type="AlphaFoldDB" id="A0A9P6IY52"/>